<keyword evidence="1" id="KW-0472">Membrane</keyword>
<sequence>MGALAWTGLNVVLFLLIGYAWIKVFQLLRRQVGIGLSLLFLLSLVSFRGREESKPAENLLKSAKPAGQVGNWSTMQHVGLNPNNRLSVLIEGNRDGDNVKPYGLYTTVSGVMLGHDWRPLRGMANGQNGQLAYSVTVLHDWKLLGINVYTTAEEYEGQAPIE</sequence>
<reference evidence="3" key="1">
    <citation type="submission" date="2016-10" db="EMBL/GenBank/DDBJ databases">
        <authorList>
            <person name="Varghese N."/>
            <person name="Submissions S."/>
        </authorList>
    </citation>
    <scope>NUCLEOTIDE SEQUENCE [LARGE SCALE GENOMIC DNA]</scope>
    <source>
        <strain evidence="3">DSM 15310</strain>
    </source>
</reference>
<keyword evidence="3" id="KW-1185">Reference proteome</keyword>
<dbReference type="AlphaFoldDB" id="A0A1H9ZVL2"/>
<organism evidence="2 3">
    <name type="scientific">Hymenobacter actinosclerus</name>
    <dbReference type="NCBI Taxonomy" id="82805"/>
    <lineage>
        <taxon>Bacteria</taxon>
        <taxon>Pseudomonadati</taxon>
        <taxon>Bacteroidota</taxon>
        <taxon>Cytophagia</taxon>
        <taxon>Cytophagales</taxon>
        <taxon>Hymenobacteraceae</taxon>
        <taxon>Hymenobacter</taxon>
    </lineage>
</organism>
<feature type="transmembrane region" description="Helical" evidence="1">
    <location>
        <begin position="6"/>
        <end position="25"/>
    </location>
</feature>
<evidence type="ECO:0000313" key="2">
    <source>
        <dbReference type="EMBL" id="SES85744.1"/>
    </source>
</evidence>
<dbReference type="STRING" id="82805.SAMN04487998_0488"/>
<dbReference type="RefSeq" id="WP_092767913.1">
    <property type="nucleotide sequence ID" value="NZ_FOHS01000001.1"/>
</dbReference>
<dbReference type="Proteomes" id="UP000198697">
    <property type="component" value="Unassembled WGS sequence"/>
</dbReference>
<accession>A0A1H9ZVL2</accession>
<evidence type="ECO:0000313" key="3">
    <source>
        <dbReference type="Proteomes" id="UP000198697"/>
    </source>
</evidence>
<proteinExistence type="predicted"/>
<protein>
    <submittedName>
        <fullName evidence="2">Uncharacterized protein</fullName>
    </submittedName>
</protein>
<keyword evidence="1" id="KW-0812">Transmembrane</keyword>
<dbReference type="OrthoDB" id="1449062at2"/>
<dbReference type="EMBL" id="FOHS01000001">
    <property type="protein sequence ID" value="SES85744.1"/>
    <property type="molecule type" value="Genomic_DNA"/>
</dbReference>
<gene>
    <name evidence="2" type="ORF">SAMN04487998_0488</name>
</gene>
<keyword evidence="1" id="KW-1133">Transmembrane helix</keyword>
<evidence type="ECO:0000256" key="1">
    <source>
        <dbReference type="SAM" id="Phobius"/>
    </source>
</evidence>
<name>A0A1H9ZVL2_9BACT</name>